<dbReference type="CDD" id="cd09113">
    <property type="entry name" value="PLDc_ymdC_like_2"/>
    <property type="match status" value="1"/>
</dbReference>
<gene>
    <name evidence="4" type="ORF">DVJ77_14990</name>
</gene>
<dbReference type="OrthoDB" id="9814092at2"/>
<feature type="chain" id="PRO_5016794158" evidence="2">
    <location>
        <begin position="20"/>
        <end position="634"/>
    </location>
</feature>
<feature type="domain" description="PLD phosphodiesterase" evidence="3">
    <location>
        <begin position="481"/>
        <end position="508"/>
    </location>
</feature>
<evidence type="ECO:0000256" key="1">
    <source>
        <dbReference type="SAM" id="MobiDB-lite"/>
    </source>
</evidence>
<protein>
    <submittedName>
        <fullName evidence="4">Phospholipase</fullName>
    </submittedName>
</protein>
<dbReference type="PROSITE" id="PS50035">
    <property type="entry name" value="PLD"/>
    <property type="match status" value="2"/>
</dbReference>
<dbReference type="InterPro" id="IPR025202">
    <property type="entry name" value="PLD-like_dom"/>
</dbReference>
<dbReference type="AlphaFoldDB" id="A0A369UKD4"/>
<dbReference type="SMART" id="SM00155">
    <property type="entry name" value="PLDc"/>
    <property type="match status" value="2"/>
</dbReference>
<dbReference type="Proteomes" id="UP000253782">
    <property type="component" value="Unassembled WGS sequence"/>
</dbReference>
<name>A0A369UKD4_9GAMM</name>
<dbReference type="RefSeq" id="WP_114846305.1">
    <property type="nucleotide sequence ID" value="NZ_JBHSPE010000008.1"/>
</dbReference>
<dbReference type="GO" id="GO:0030572">
    <property type="term" value="F:phosphatidyltransferase activity"/>
    <property type="evidence" value="ECO:0007669"/>
    <property type="project" value="UniProtKB-ARBA"/>
</dbReference>
<organism evidence="4 5">
    <name type="scientific">Dyella tabacisoli</name>
    <dbReference type="NCBI Taxonomy" id="2282381"/>
    <lineage>
        <taxon>Bacteria</taxon>
        <taxon>Pseudomonadati</taxon>
        <taxon>Pseudomonadota</taxon>
        <taxon>Gammaproteobacteria</taxon>
        <taxon>Lysobacterales</taxon>
        <taxon>Rhodanobacteraceae</taxon>
        <taxon>Dyella</taxon>
    </lineage>
</organism>
<accession>A0A369UKD4</accession>
<keyword evidence="5" id="KW-1185">Reference proteome</keyword>
<dbReference type="PANTHER" id="PTHR21248:SF12">
    <property type="entry name" value="CARDIOLIPIN SYNTHASE C"/>
    <property type="match status" value="1"/>
</dbReference>
<feature type="domain" description="PLD phosphodiesterase" evidence="3">
    <location>
        <begin position="187"/>
        <end position="214"/>
    </location>
</feature>
<dbReference type="GO" id="GO:0032049">
    <property type="term" value="P:cardiolipin biosynthetic process"/>
    <property type="evidence" value="ECO:0007669"/>
    <property type="project" value="UniProtKB-ARBA"/>
</dbReference>
<feature type="region of interest" description="Disordered" evidence="1">
    <location>
        <begin position="427"/>
        <end position="471"/>
    </location>
</feature>
<dbReference type="PROSITE" id="PS51257">
    <property type="entry name" value="PROKAR_LIPOPROTEIN"/>
    <property type="match status" value="1"/>
</dbReference>
<reference evidence="4 5" key="1">
    <citation type="submission" date="2018-07" db="EMBL/GenBank/DDBJ databases">
        <title>Dyella tabacisoli L4-6T, whole genome shotgun sequence.</title>
        <authorList>
            <person name="Zhou X.-K."/>
            <person name="Li W.-J."/>
            <person name="Duan Y.-Q."/>
        </authorList>
    </citation>
    <scope>NUCLEOTIDE SEQUENCE [LARGE SCALE GENOMIC DNA]</scope>
    <source>
        <strain evidence="4 5">L4-6</strain>
    </source>
</reference>
<dbReference type="Pfam" id="PF13091">
    <property type="entry name" value="PLDc_2"/>
    <property type="match status" value="2"/>
</dbReference>
<evidence type="ECO:0000259" key="3">
    <source>
        <dbReference type="PROSITE" id="PS50035"/>
    </source>
</evidence>
<comment type="caution">
    <text evidence="4">The sequence shown here is derived from an EMBL/GenBank/DDBJ whole genome shotgun (WGS) entry which is preliminary data.</text>
</comment>
<keyword evidence="2" id="KW-0732">Signal</keyword>
<proteinExistence type="predicted"/>
<dbReference type="PANTHER" id="PTHR21248">
    <property type="entry name" value="CARDIOLIPIN SYNTHASE"/>
    <property type="match status" value="1"/>
</dbReference>
<dbReference type="CDD" id="cd09111">
    <property type="entry name" value="PLDc_ymdC_like_1"/>
    <property type="match status" value="1"/>
</dbReference>
<dbReference type="Gene3D" id="3.30.870.10">
    <property type="entry name" value="Endonuclease Chain A"/>
    <property type="match status" value="2"/>
</dbReference>
<dbReference type="EMBL" id="QQAH01000013">
    <property type="protein sequence ID" value="RDD81001.1"/>
    <property type="molecule type" value="Genomic_DNA"/>
</dbReference>
<dbReference type="SUPFAM" id="SSF56024">
    <property type="entry name" value="Phospholipase D/nuclease"/>
    <property type="match status" value="2"/>
</dbReference>
<evidence type="ECO:0000313" key="5">
    <source>
        <dbReference type="Proteomes" id="UP000253782"/>
    </source>
</evidence>
<evidence type="ECO:0000256" key="2">
    <source>
        <dbReference type="SAM" id="SignalP"/>
    </source>
</evidence>
<evidence type="ECO:0000313" key="4">
    <source>
        <dbReference type="EMBL" id="RDD81001.1"/>
    </source>
</evidence>
<dbReference type="InterPro" id="IPR001736">
    <property type="entry name" value="PLipase_D/transphosphatidylase"/>
</dbReference>
<feature type="signal peptide" evidence="2">
    <location>
        <begin position="1"/>
        <end position="19"/>
    </location>
</feature>
<sequence length="634" mass="70995">MCLHRITLLLLLTSLSLLAGCSLSQNQIRWADTVVTASVDHTLTCEHDDHCAVPSPLLDAATQALAESTDTQPVNVVTLLSDSENALVARLNLIRSARRSIDVQTYIWDQDDAGQLILDELVQASRRGVQVRILADQLFSFGDVNLLNRLARVHSQFEVRLYNPTFHKAQTPPLEFAAGIVCCFMKFNQRMHNKLLLVDDSIGITGGRNYQDRYFDWDDEFDYVDRDVMVGGAAAKAMAHSFELFWTHKRSTPLTHLRDVNRSLVNDAAPRTSPEMIWPAPHYAHPARVARVQDEAGDADWLADNLLPDSLRTTSLVEYFSDLPAKTQQPQKRNAREFTARVMRLVGEAQNEVLLQTPYLVMSRRAQTIFKRLHKRETPPRIIVSTNSLASTDAFAVYALSYKHRKRYLKNYGFEIYELKPHAPGPAEDNAYASEDGGPGLNTLPKPANHRKPIANSETRSLFGSRRGRGSRPAPLISAGRRFGLHAKSIVVDDNFAMVGSHNFDPRSDHYNTEAGVIVYDRDFAAQLREDILRDTQAENAWVIAPRQPSIPLLSGISEVIGDISESLPVFDLWPYRYATSYDFKAGCTPMRPNDPAFFSCYTPVGDFPDVALSPKLIYTRLITAFGAGVKGIL</sequence>